<dbReference type="InterPro" id="IPR039356">
    <property type="entry name" value="YfbR/HDDC2"/>
</dbReference>
<dbReference type="Proteomes" id="UP000038750">
    <property type="component" value="Unassembled WGS sequence"/>
</dbReference>
<evidence type="ECO:0000259" key="3">
    <source>
        <dbReference type="Pfam" id="PF13023"/>
    </source>
</evidence>
<evidence type="ECO:0000313" key="4">
    <source>
        <dbReference type="EMBL" id="CNF80954.1"/>
    </source>
</evidence>
<dbReference type="PANTHER" id="PTHR11845">
    <property type="entry name" value="5'-DEOXYNUCLEOTIDASE HDDC2"/>
    <property type="match status" value="1"/>
</dbReference>
<accession>A0A0T9M9E2</accession>
<proteinExistence type="predicted"/>
<feature type="domain" description="HD" evidence="3">
    <location>
        <begin position="23"/>
        <end position="185"/>
    </location>
</feature>
<name>A0A0T9M9E2_YERIN</name>
<dbReference type="AlphaFoldDB" id="A0A0T9M9E2"/>
<evidence type="ECO:0000256" key="2">
    <source>
        <dbReference type="ARBA" id="ARBA00022801"/>
    </source>
</evidence>
<evidence type="ECO:0000256" key="1">
    <source>
        <dbReference type="ARBA" id="ARBA00022723"/>
    </source>
</evidence>
<keyword evidence="1" id="KW-0479">Metal-binding</keyword>
<dbReference type="STRING" id="631.CH53_2625"/>
<gene>
    <name evidence="4" type="ORF">ERS008530_02172</name>
</gene>
<keyword evidence="2 4" id="KW-0378">Hydrolase</keyword>
<sequence>MSLALPVLDFGPLTETVQFLMEVDKLKDIQRRTKVIASLRQENSAEHSWHFAVAAMSLAPYAGPDVDINRVIQMALLHDIVEIDAGDVIVYDLAARAAIHEQEVAAAKRLFGMLPPALNAQFTALWDEYEAEETADACFATMLDRILPMLINLHTEGQSWIENGIRLQQVLDRNQRVAECYPQIWQYLLPQLQAAQQKGWLK</sequence>
<dbReference type="EMBL" id="CPZJ01000008">
    <property type="protein sequence ID" value="CNF80954.1"/>
    <property type="molecule type" value="Genomic_DNA"/>
</dbReference>
<dbReference type="Gene3D" id="1.10.3210.10">
    <property type="entry name" value="Hypothetical protein af1432"/>
    <property type="match status" value="1"/>
</dbReference>
<protein>
    <submittedName>
        <fullName evidence="4">Hydrolase</fullName>
    </submittedName>
</protein>
<dbReference type="SUPFAM" id="SSF109604">
    <property type="entry name" value="HD-domain/PDEase-like"/>
    <property type="match status" value="1"/>
</dbReference>
<reference evidence="4 5" key="1">
    <citation type="submission" date="2015-03" db="EMBL/GenBank/DDBJ databases">
        <authorList>
            <person name="Murphy D."/>
        </authorList>
    </citation>
    <scope>NUCLEOTIDE SEQUENCE [LARGE SCALE GENOMIC DNA]</scope>
    <source>
        <strain evidence="4 5">BR165/97</strain>
    </source>
</reference>
<dbReference type="eggNOG" id="COG1896">
    <property type="taxonomic scope" value="Bacteria"/>
</dbReference>
<dbReference type="GO" id="GO:0046872">
    <property type="term" value="F:metal ion binding"/>
    <property type="evidence" value="ECO:0007669"/>
    <property type="project" value="UniProtKB-KW"/>
</dbReference>
<dbReference type="GO" id="GO:0002953">
    <property type="term" value="F:5'-deoxynucleotidase activity"/>
    <property type="evidence" value="ECO:0007669"/>
    <property type="project" value="InterPro"/>
</dbReference>
<dbReference type="RefSeq" id="WP_050073587.1">
    <property type="nucleotide sequence ID" value="NZ_CPZJ01000008.1"/>
</dbReference>
<dbReference type="InterPro" id="IPR006674">
    <property type="entry name" value="HD_domain"/>
</dbReference>
<evidence type="ECO:0000313" key="5">
    <source>
        <dbReference type="Proteomes" id="UP000038750"/>
    </source>
</evidence>
<organism evidence="4 5">
    <name type="scientific">Yersinia intermedia</name>
    <dbReference type="NCBI Taxonomy" id="631"/>
    <lineage>
        <taxon>Bacteria</taxon>
        <taxon>Pseudomonadati</taxon>
        <taxon>Pseudomonadota</taxon>
        <taxon>Gammaproteobacteria</taxon>
        <taxon>Enterobacterales</taxon>
        <taxon>Yersiniaceae</taxon>
        <taxon>Yersinia</taxon>
    </lineage>
</organism>
<dbReference type="PANTHER" id="PTHR11845:SF13">
    <property type="entry name" value="5'-DEOXYNUCLEOTIDASE HDDC2"/>
    <property type="match status" value="1"/>
</dbReference>
<dbReference type="GO" id="GO:0005737">
    <property type="term" value="C:cytoplasm"/>
    <property type="evidence" value="ECO:0007669"/>
    <property type="project" value="TreeGrafter"/>
</dbReference>
<dbReference type="Pfam" id="PF13023">
    <property type="entry name" value="HD_3"/>
    <property type="match status" value="1"/>
</dbReference>
<dbReference type="OrthoDB" id="9796032at2"/>